<sequence>MKLYRAKKQSKTTFCPICSSSNFIKYQTGNHKFNLFFCKTCLNGFTNPVPENIANYYPAFYWSPPGVTGYLIKFLMACFQRQRRRRQIIEKYLLNRDILDVGAGEGYFAKILKDKFMVTSLEAPFAKIKNKDIIKIDFLKWYPKQKFNAVVFWQSLEHVNNPVAYLNHAKQLLKQDGYIFIECPNFNCLESKIFNNNWHHLDLPRHLFHFTNNGLKTLLLQSGFQIIRQDNVLALDYSIIGMLFSLVKKLKIKHLEILDNRHTHQDLIILLPFFICSFLLEVILYIFKQSPIQMIIAKKA</sequence>
<organism evidence="2 3">
    <name type="scientific">Candidatus Daviesbacteria bacterium RIFOXYD1_FULL_41_10</name>
    <dbReference type="NCBI Taxonomy" id="1797801"/>
    <lineage>
        <taxon>Bacteria</taxon>
        <taxon>Candidatus Daviesiibacteriota</taxon>
    </lineage>
</organism>
<proteinExistence type="predicted"/>
<dbReference type="Proteomes" id="UP000177135">
    <property type="component" value="Unassembled WGS sequence"/>
</dbReference>
<dbReference type="PANTHER" id="PTHR43861">
    <property type="entry name" value="TRANS-ACONITATE 2-METHYLTRANSFERASE-RELATED"/>
    <property type="match status" value="1"/>
</dbReference>
<evidence type="ECO:0000256" key="1">
    <source>
        <dbReference type="SAM" id="Phobius"/>
    </source>
</evidence>
<dbReference type="AlphaFoldDB" id="A0A1F5N386"/>
<protein>
    <recommendedName>
        <fullName evidence="4">Methyltransferase type 11 domain-containing protein</fullName>
    </recommendedName>
</protein>
<dbReference type="InterPro" id="IPR029063">
    <property type="entry name" value="SAM-dependent_MTases_sf"/>
</dbReference>
<feature type="transmembrane region" description="Helical" evidence="1">
    <location>
        <begin position="267"/>
        <end position="287"/>
    </location>
</feature>
<dbReference type="SUPFAM" id="SSF53335">
    <property type="entry name" value="S-adenosyl-L-methionine-dependent methyltransferases"/>
    <property type="match status" value="1"/>
</dbReference>
<gene>
    <name evidence="2" type="ORF">A2617_02855</name>
</gene>
<keyword evidence="1" id="KW-0472">Membrane</keyword>
<comment type="caution">
    <text evidence="2">The sequence shown here is derived from an EMBL/GenBank/DDBJ whole genome shotgun (WGS) entry which is preliminary data.</text>
</comment>
<name>A0A1F5N386_9BACT</name>
<dbReference type="PANTHER" id="PTHR43861:SF6">
    <property type="entry name" value="METHYLTRANSFERASE TYPE 11"/>
    <property type="match status" value="1"/>
</dbReference>
<keyword evidence="1" id="KW-0812">Transmembrane</keyword>
<evidence type="ECO:0000313" key="3">
    <source>
        <dbReference type="Proteomes" id="UP000177135"/>
    </source>
</evidence>
<evidence type="ECO:0008006" key="4">
    <source>
        <dbReference type="Google" id="ProtNLM"/>
    </source>
</evidence>
<dbReference type="Gene3D" id="3.40.50.150">
    <property type="entry name" value="Vaccinia Virus protein VP39"/>
    <property type="match status" value="1"/>
</dbReference>
<evidence type="ECO:0000313" key="2">
    <source>
        <dbReference type="EMBL" id="OGE72077.1"/>
    </source>
</evidence>
<accession>A0A1F5N386</accession>
<dbReference type="EMBL" id="MFEC01000002">
    <property type="protein sequence ID" value="OGE72077.1"/>
    <property type="molecule type" value="Genomic_DNA"/>
</dbReference>
<dbReference type="CDD" id="cd02440">
    <property type="entry name" value="AdoMet_MTases"/>
    <property type="match status" value="1"/>
</dbReference>
<keyword evidence="1" id="KW-1133">Transmembrane helix</keyword>
<reference evidence="2 3" key="1">
    <citation type="journal article" date="2016" name="Nat. Commun.">
        <title>Thousands of microbial genomes shed light on interconnected biogeochemical processes in an aquifer system.</title>
        <authorList>
            <person name="Anantharaman K."/>
            <person name="Brown C.T."/>
            <person name="Hug L.A."/>
            <person name="Sharon I."/>
            <person name="Castelle C.J."/>
            <person name="Probst A.J."/>
            <person name="Thomas B.C."/>
            <person name="Singh A."/>
            <person name="Wilkins M.J."/>
            <person name="Karaoz U."/>
            <person name="Brodie E.L."/>
            <person name="Williams K.H."/>
            <person name="Hubbard S.S."/>
            <person name="Banfield J.F."/>
        </authorList>
    </citation>
    <scope>NUCLEOTIDE SEQUENCE [LARGE SCALE GENOMIC DNA]</scope>
</reference>
<dbReference type="Pfam" id="PF13489">
    <property type="entry name" value="Methyltransf_23"/>
    <property type="match status" value="1"/>
</dbReference>